<evidence type="ECO:0000313" key="3">
    <source>
        <dbReference type="Proteomes" id="UP000231333"/>
    </source>
</evidence>
<protein>
    <recommendedName>
        <fullName evidence="4">DUF4446 domain-containing protein</fullName>
    </recommendedName>
</protein>
<comment type="caution">
    <text evidence="2">The sequence shown here is derived from an EMBL/GenBank/DDBJ whole genome shotgun (WGS) entry which is preliminary data.</text>
</comment>
<evidence type="ECO:0000313" key="2">
    <source>
        <dbReference type="EMBL" id="PIR38250.1"/>
    </source>
</evidence>
<gene>
    <name evidence="2" type="ORF">COV34_01405</name>
</gene>
<feature type="transmembrane region" description="Helical" evidence="1">
    <location>
        <begin position="20"/>
        <end position="42"/>
    </location>
</feature>
<evidence type="ECO:0008006" key="4">
    <source>
        <dbReference type="Google" id="ProtNLM"/>
    </source>
</evidence>
<keyword evidence="1" id="KW-1133">Transmembrane helix</keyword>
<organism evidence="2 3">
    <name type="scientific">Candidatus Zambryskibacteria bacterium CG10_big_fil_rev_8_21_14_0_10_42_12</name>
    <dbReference type="NCBI Taxonomy" id="1975115"/>
    <lineage>
        <taxon>Bacteria</taxon>
        <taxon>Candidatus Zambryskiibacteriota</taxon>
    </lineage>
</organism>
<evidence type="ECO:0000256" key="1">
    <source>
        <dbReference type="SAM" id="Phobius"/>
    </source>
</evidence>
<dbReference type="AlphaFoldDB" id="A0A2H0QVD5"/>
<name>A0A2H0QVD5_9BACT</name>
<proteinExistence type="predicted"/>
<reference evidence="2 3" key="1">
    <citation type="submission" date="2017-09" db="EMBL/GenBank/DDBJ databases">
        <title>Depth-based differentiation of microbial function through sediment-hosted aquifers and enrichment of novel symbionts in the deep terrestrial subsurface.</title>
        <authorList>
            <person name="Probst A.J."/>
            <person name="Ladd B."/>
            <person name="Jarett J.K."/>
            <person name="Geller-Mcgrath D.E."/>
            <person name="Sieber C.M."/>
            <person name="Emerson J.B."/>
            <person name="Anantharaman K."/>
            <person name="Thomas B.C."/>
            <person name="Malmstrom R."/>
            <person name="Stieglmeier M."/>
            <person name="Klingl A."/>
            <person name="Woyke T."/>
            <person name="Ryan C.M."/>
            <person name="Banfield J.F."/>
        </authorList>
    </citation>
    <scope>NUCLEOTIDE SEQUENCE [LARGE SCALE GENOMIC DNA]</scope>
    <source>
        <strain evidence="2">CG10_big_fil_rev_8_21_14_0_10_42_12</strain>
    </source>
</reference>
<dbReference type="EMBL" id="PCXL01000011">
    <property type="protein sequence ID" value="PIR38250.1"/>
    <property type="molecule type" value="Genomic_DNA"/>
</dbReference>
<keyword evidence="1" id="KW-0472">Membrane</keyword>
<keyword evidence="1" id="KW-0812">Transmembrane</keyword>
<dbReference type="InterPro" id="IPR027981">
    <property type="entry name" value="DUF4446"/>
</dbReference>
<sequence>MNSFTDTATFYGSEILNNPLTLAVTLLIIINIILIGFVIYLSRRVSRLVRGKGAVSLEKTIVDLCEAVNELDDWRDSATDMFNNLDARMKGSMRGTSLVRFNPFKGTGSGGNQSFAAAFVDEEGTGVVVSSLYSRERVSLFGKPLSKFSSTFELTNEEKQAIKEARAKLS</sequence>
<dbReference type="Pfam" id="PF14584">
    <property type="entry name" value="DUF4446"/>
    <property type="match status" value="1"/>
</dbReference>
<accession>A0A2H0QVD5</accession>
<dbReference type="Proteomes" id="UP000231333">
    <property type="component" value="Unassembled WGS sequence"/>
</dbReference>